<dbReference type="InterPro" id="IPR053167">
    <property type="entry name" value="Spore_coat_component"/>
</dbReference>
<evidence type="ECO:0000259" key="2">
    <source>
        <dbReference type="Pfam" id="PF05229"/>
    </source>
</evidence>
<dbReference type="EMBL" id="JAXGFP010000001">
    <property type="protein sequence ID" value="MEG3182625.1"/>
    <property type="molecule type" value="Genomic_DNA"/>
</dbReference>
<dbReference type="RefSeq" id="WP_332613918.1">
    <property type="nucleotide sequence ID" value="NZ_JAXGFP010000001.1"/>
</dbReference>
<keyword evidence="4" id="KW-1185">Reference proteome</keyword>
<accession>A0ABU7YU75</accession>
<sequence length="332" mass="35468">MNWLRYVFVLALSATTLASFPAAANTTCWVEATALNFNSANPSGATTATISYECLTFSQTGDEVAVAMCLAIGPGSPPGTVLERQMSNAFADPLPFQIYKDPSHNQVWGDSPAPPSHLEHHVPPYTVTNFLGFGVGYTRGEVNVYGELSLLPDTAAGDYRSSLNARMTYSYRESKNNPNAPKCDQGNNSTTEVFQFEAIRTVRPSCTVVTASDMNFSPGGMPLSGTRTGDLTSTSTIDLTCTKRTAWQVGLDDGQNPVGGARQMCNSGGACIAYQLNQPDGATPWGDELDVDTVDGISVGTQQTLTVNGRVNDQPLTQAGRYSDTVKVILTY</sequence>
<dbReference type="Proteomes" id="UP001355056">
    <property type="component" value="Unassembled WGS sequence"/>
</dbReference>
<protein>
    <submittedName>
        <fullName evidence="3">Spore coat protein U domain-containing protein</fullName>
    </submittedName>
</protein>
<evidence type="ECO:0000256" key="1">
    <source>
        <dbReference type="SAM" id="SignalP"/>
    </source>
</evidence>
<gene>
    <name evidence="3" type="ORF">SNE34_01165</name>
</gene>
<dbReference type="Pfam" id="PF05229">
    <property type="entry name" value="SCPU"/>
    <property type="match status" value="2"/>
</dbReference>
<feature type="chain" id="PRO_5047456620" evidence="1">
    <location>
        <begin position="25"/>
        <end position="332"/>
    </location>
</feature>
<organism evidence="3 4">
    <name type="scientific">Novilysobacter erysipheiresistens</name>
    <dbReference type="NCBI Taxonomy" id="1749332"/>
    <lineage>
        <taxon>Bacteria</taxon>
        <taxon>Pseudomonadati</taxon>
        <taxon>Pseudomonadota</taxon>
        <taxon>Gammaproteobacteria</taxon>
        <taxon>Lysobacterales</taxon>
        <taxon>Lysobacteraceae</taxon>
        <taxon>Novilysobacter</taxon>
    </lineage>
</organism>
<keyword evidence="3" id="KW-0946">Virion</keyword>
<name>A0ABU7YU75_9GAMM</name>
<keyword evidence="3" id="KW-0167">Capsid protein</keyword>
<dbReference type="PANTHER" id="PTHR37089:SF4">
    <property type="entry name" value="EXPORTED PROTEIN"/>
    <property type="match status" value="1"/>
</dbReference>
<feature type="domain" description="Spore coat protein U/FanG" evidence="2">
    <location>
        <begin position="19"/>
        <end position="164"/>
    </location>
</feature>
<dbReference type="InterPro" id="IPR007893">
    <property type="entry name" value="Spore_coat_U/FanG"/>
</dbReference>
<comment type="caution">
    <text evidence="3">The sequence shown here is derived from an EMBL/GenBank/DDBJ whole genome shotgun (WGS) entry which is preliminary data.</text>
</comment>
<proteinExistence type="predicted"/>
<dbReference type="PANTHER" id="PTHR37089">
    <property type="entry name" value="PROTEIN U-RELATED"/>
    <property type="match status" value="1"/>
</dbReference>
<feature type="signal peptide" evidence="1">
    <location>
        <begin position="1"/>
        <end position="24"/>
    </location>
</feature>
<feature type="domain" description="Spore coat protein U/FanG" evidence="2">
    <location>
        <begin position="194"/>
        <end position="328"/>
    </location>
</feature>
<keyword evidence="1" id="KW-0732">Signal</keyword>
<reference evidence="3 4" key="1">
    <citation type="journal article" date="2016" name="Int. J. Syst. Evol. Microbiol.">
        <title>Lysobacter erysipheiresistens sp. nov., an antagonist of powdery mildew, isolated from tobacco-cultivated soil.</title>
        <authorList>
            <person name="Xie B."/>
            <person name="Li T."/>
            <person name="Lin X."/>
            <person name="Wang C.J."/>
            <person name="Chen Y.J."/>
            <person name="Liu W.J."/>
            <person name="Zhao Z.W."/>
        </authorList>
    </citation>
    <scope>NUCLEOTIDE SEQUENCE [LARGE SCALE GENOMIC DNA]</scope>
    <source>
        <strain evidence="3 4">RS-LYSO-3</strain>
    </source>
</reference>
<evidence type="ECO:0000313" key="4">
    <source>
        <dbReference type="Proteomes" id="UP001355056"/>
    </source>
</evidence>
<dbReference type="SMART" id="SM00972">
    <property type="entry name" value="SCPU"/>
    <property type="match status" value="2"/>
</dbReference>
<evidence type="ECO:0000313" key="3">
    <source>
        <dbReference type="EMBL" id="MEG3182625.1"/>
    </source>
</evidence>